<evidence type="ECO:0000256" key="1">
    <source>
        <dbReference type="SAM" id="MobiDB-lite"/>
    </source>
</evidence>
<proteinExistence type="predicted"/>
<keyword evidence="4" id="KW-1185">Reference proteome</keyword>
<feature type="region of interest" description="Disordered" evidence="1">
    <location>
        <begin position="40"/>
        <end position="75"/>
    </location>
</feature>
<evidence type="ECO:0000313" key="4">
    <source>
        <dbReference type="Proteomes" id="UP000826513"/>
    </source>
</evidence>
<geneLocation type="plasmid" evidence="3 4">
    <name>unnamed2</name>
</geneLocation>
<sequence length="519" mass="57973">MANDNMQPVADDADREAEKEALLKKASDFLLEVSRDLEKEIAAPSKSVSEKAEREPGANEPAQADPAAKSVKTELGDFPEDISRRYYRKKDFAGDDHVYADAKGSREIFQSSGDKLRTKTDDPQAIKLMLDTAAHRGWSEVKVSGTEDFKREAWLEGQARGINVTGYRPNEMDLQELKKREQLHLKNEIAPQFEQDASKPSTAASTDGNKEIPTDEPFEKSRADRSSPDYKTGIEGTVIDQGARPYRDNPKNDPSPFVVLRDANGRDHTAWGVGLPDAMMKAGARNGDQVRLQETGMERVTKTVIRTVDGNPVRVEQEVDRRSWDAEVTKEREQIAQEIGDKDQSDDQGIGREQRINAAEAKVSASIVAGEKALHTGPGRDPALEDGMFANEARAKEYAASGRAAGSDPELRSAATMEAYVERKLRQKFHNDPMAVQRGMNTARNKITQAISRGQDFPQPRVVENREVSRGDDRERESVGAEAERAGKQGDQREQNHEQDRDMDRESARQQMKDQTRQR</sequence>
<feature type="domain" description="Large polyvalent protein-associated" evidence="2">
    <location>
        <begin position="82"/>
        <end position="180"/>
    </location>
</feature>
<dbReference type="RefSeq" id="WP_174051860.1">
    <property type="nucleotide sequence ID" value="NZ_CP072171.1"/>
</dbReference>
<reference evidence="3 4" key="1">
    <citation type="submission" date="2021-03" db="EMBL/GenBank/DDBJ databases">
        <title>Rapid diversification of plasmids in a genus of pathogenic and nitrogen fixing bacteria.</title>
        <authorList>
            <person name="Weisberg A.J."/>
            <person name="Miller M."/>
            <person name="Ream W."/>
            <person name="Grunwald N.J."/>
            <person name="Chang J.H."/>
        </authorList>
    </citation>
    <scope>NUCLEOTIDE SEQUENCE [LARGE SCALE GENOMIC DNA]</scope>
    <source>
        <strain evidence="3 4">AF3.44</strain>
        <plasmid evidence="3 4">unnamed2</plasmid>
    </source>
</reference>
<dbReference type="EMBL" id="CP072171">
    <property type="protein sequence ID" value="QYA10865.1"/>
    <property type="molecule type" value="Genomic_DNA"/>
</dbReference>
<accession>A0ABX8TI42</accession>
<name>A0ABX8TI42_9HYPH</name>
<feature type="compositionally biased region" description="Basic and acidic residues" evidence="1">
    <location>
        <begin position="208"/>
        <end position="228"/>
    </location>
</feature>
<dbReference type="Pfam" id="PF18821">
    <property type="entry name" value="LPD7"/>
    <property type="match status" value="1"/>
</dbReference>
<dbReference type="Proteomes" id="UP000826513">
    <property type="component" value="Plasmid unnamed2"/>
</dbReference>
<feature type="compositionally biased region" description="Basic and acidic residues" evidence="1">
    <location>
        <begin position="463"/>
        <end position="519"/>
    </location>
</feature>
<evidence type="ECO:0000313" key="3">
    <source>
        <dbReference type="EMBL" id="QYA10865.1"/>
    </source>
</evidence>
<protein>
    <recommendedName>
        <fullName evidence="2">Large polyvalent protein-associated domain-containing protein</fullName>
    </recommendedName>
</protein>
<feature type="compositionally biased region" description="Polar residues" evidence="1">
    <location>
        <begin position="439"/>
        <end position="452"/>
    </location>
</feature>
<feature type="compositionally biased region" description="Polar residues" evidence="1">
    <location>
        <begin position="198"/>
        <end position="207"/>
    </location>
</feature>
<evidence type="ECO:0000259" key="2">
    <source>
        <dbReference type="Pfam" id="PF18821"/>
    </source>
</evidence>
<dbReference type="InterPro" id="IPR040677">
    <property type="entry name" value="LPD7"/>
</dbReference>
<feature type="region of interest" description="Disordered" evidence="1">
    <location>
        <begin position="430"/>
        <end position="519"/>
    </location>
</feature>
<gene>
    <name evidence="3" type="ORF">J5285_25910</name>
</gene>
<feature type="compositionally biased region" description="Basic and acidic residues" evidence="1">
    <location>
        <begin position="48"/>
        <end position="57"/>
    </location>
</feature>
<keyword evidence="3" id="KW-0614">Plasmid</keyword>
<organism evidence="3 4">
    <name type="scientific">Agrobacterium larrymoorei</name>
    <dbReference type="NCBI Taxonomy" id="160699"/>
    <lineage>
        <taxon>Bacteria</taxon>
        <taxon>Pseudomonadati</taxon>
        <taxon>Pseudomonadota</taxon>
        <taxon>Alphaproteobacteria</taxon>
        <taxon>Hyphomicrobiales</taxon>
        <taxon>Rhizobiaceae</taxon>
        <taxon>Rhizobium/Agrobacterium group</taxon>
        <taxon>Agrobacterium</taxon>
    </lineage>
</organism>
<feature type="region of interest" description="Disordered" evidence="1">
    <location>
        <begin position="173"/>
        <end position="261"/>
    </location>
</feature>
<feature type="compositionally biased region" description="Basic and acidic residues" evidence="1">
    <location>
        <begin position="175"/>
        <end position="187"/>
    </location>
</feature>